<keyword evidence="1" id="KW-0472">Membrane</keyword>
<dbReference type="EMBL" id="MN990731">
    <property type="protein sequence ID" value="QIM10597.1"/>
    <property type="molecule type" value="Genomic_DNA"/>
</dbReference>
<feature type="domain" description="DUF7939" evidence="3">
    <location>
        <begin position="477"/>
        <end position="556"/>
    </location>
</feature>
<name>A0A6G8F2W1_9PROT</name>
<feature type="signal peptide" evidence="2">
    <location>
        <begin position="1"/>
        <end position="20"/>
    </location>
</feature>
<gene>
    <name evidence="4" type="ORF">PlAlph_4890</name>
</gene>
<evidence type="ECO:0000256" key="1">
    <source>
        <dbReference type="SAM" id="Phobius"/>
    </source>
</evidence>
<keyword evidence="2" id="KW-0732">Signal</keyword>
<protein>
    <recommendedName>
        <fullName evidence="3">DUF7939 domain-containing protein</fullName>
    </recommendedName>
</protein>
<keyword evidence="1" id="KW-0812">Transmembrane</keyword>
<dbReference type="Pfam" id="PF13584">
    <property type="entry name" value="BatD"/>
    <property type="match status" value="1"/>
</dbReference>
<evidence type="ECO:0000259" key="3">
    <source>
        <dbReference type="Pfam" id="PF25607"/>
    </source>
</evidence>
<evidence type="ECO:0000313" key="4">
    <source>
        <dbReference type="EMBL" id="QIM10597.1"/>
    </source>
</evidence>
<dbReference type="InterPro" id="IPR057699">
    <property type="entry name" value="DUF7939"/>
</dbReference>
<feature type="chain" id="PRO_5026301301" description="DUF7939 domain-containing protein" evidence="2">
    <location>
        <begin position="21"/>
        <end position="574"/>
    </location>
</feature>
<dbReference type="AlphaFoldDB" id="A0A6G8F2W1"/>
<dbReference type="PANTHER" id="PTHR40940">
    <property type="entry name" value="PROTEIN BATD-RELATED"/>
    <property type="match status" value="1"/>
</dbReference>
<keyword evidence="1" id="KW-1133">Transmembrane helix</keyword>
<dbReference type="PANTHER" id="PTHR40940:SF1">
    <property type="entry name" value="PROTEIN BATD"/>
    <property type="match status" value="1"/>
</dbReference>
<proteinExistence type="predicted"/>
<organism evidence="4">
    <name type="scientific">uncultured Alphaproteobacteria bacterium</name>
    <dbReference type="NCBI Taxonomy" id="91750"/>
    <lineage>
        <taxon>Bacteria</taxon>
        <taxon>Pseudomonadati</taxon>
        <taxon>Pseudomonadota</taxon>
        <taxon>Alphaproteobacteria</taxon>
        <taxon>environmental samples</taxon>
    </lineage>
</organism>
<accession>A0A6G8F2W1</accession>
<sequence length="574" mass="63049">MLKFAVWFFGILFFSCPVYAENFIAKVNRNPVPLGETFVLTLQYDGNPGQAEPDLSPLNKDFTVYSVGREQQHSNINGKTSRIYRWNVVMSPKVSGSAHIPSISFRNLSSRPITVKVASDAGTGNVPRFSIGREVNTQKPLVQEQMIYTLVLKTTEEIQGSLPQFADGGNDWIVKQLDEPTVASEIENGLEVRKIEIRYAMFPQKSGKLSVPELRFNGYYIDKSKRRSDPFGSAFNAFMDDSFISGFGATPGLSRINLAAQPLEVDVQPIPAVNNGYWWLPSSQVEISSDWEKSVPSFKAGEAVNRKITLTAAGVADSQLPKLAFKEVDGLKQYPEKPEVSSIATEDGIVSSMVVNVVYIPERGGAMTVPEVVVPWYNVKTQQMEKAVLPAVQIQVEGSTSAAVSPVEKKQNIAENATVVDNADIVPIDKPLPLKVIAAFVTLAFAAGLGIGWLVLRSRCMANIQPTSETAQEELPQKNIKSAFRSGDLKDIRNQILIWARNIYPDAVILNLDDVSELFGSSQLSSALKQLGSALYSGKKDAFDSHRLEEIILSLSAAKKSSKEDAPLLPKLYK</sequence>
<dbReference type="PROSITE" id="PS51257">
    <property type="entry name" value="PROKAR_LIPOPROTEIN"/>
    <property type="match status" value="1"/>
</dbReference>
<reference evidence="4" key="1">
    <citation type="journal article" date="2020" name="J. ISSAAS">
        <title>Lactobacilli and other gastrointestinal microbiota of Peromyscus leucopus, reservoir host for agents of Lyme disease and other zoonoses in North America.</title>
        <authorList>
            <person name="Milovic A."/>
            <person name="Bassam K."/>
            <person name="Shao H."/>
            <person name="Chatzistamou I."/>
            <person name="Tufts D.M."/>
            <person name="Diuk-Wasser M."/>
            <person name="Barbour A.G."/>
        </authorList>
    </citation>
    <scope>NUCLEOTIDE SEQUENCE</scope>
    <source>
        <strain evidence="4">LL90</strain>
    </source>
</reference>
<dbReference type="InterPro" id="IPR025738">
    <property type="entry name" value="BatD"/>
</dbReference>
<dbReference type="Pfam" id="PF25607">
    <property type="entry name" value="DUF7939"/>
    <property type="match status" value="1"/>
</dbReference>
<feature type="transmembrane region" description="Helical" evidence="1">
    <location>
        <begin position="436"/>
        <end position="456"/>
    </location>
</feature>
<evidence type="ECO:0000256" key="2">
    <source>
        <dbReference type="SAM" id="SignalP"/>
    </source>
</evidence>